<dbReference type="PROSITE" id="PS50928">
    <property type="entry name" value="ABC_TM1"/>
    <property type="match status" value="1"/>
</dbReference>
<evidence type="ECO:0000256" key="2">
    <source>
        <dbReference type="ARBA" id="ARBA00022448"/>
    </source>
</evidence>
<dbReference type="EMBL" id="JACPUR010000013">
    <property type="protein sequence ID" value="MBI3126909.1"/>
    <property type="molecule type" value="Genomic_DNA"/>
</dbReference>
<keyword evidence="5 7" id="KW-1133">Transmembrane helix</keyword>
<proteinExistence type="inferred from homology"/>
<evidence type="ECO:0000256" key="7">
    <source>
        <dbReference type="RuleBase" id="RU363032"/>
    </source>
</evidence>
<comment type="similarity">
    <text evidence="7">Belongs to the binding-protein-dependent transport system permease family.</text>
</comment>
<keyword evidence="3" id="KW-1003">Cell membrane</keyword>
<accession>A0A932ML86</accession>
<comment type="subcellular location">
    <subcellularLocation>
        <location evidence="1 7">Cell membrane</location>
        <topology evidence="1 7">Multi-pass membrane protein</topology>
    </subcellularLocation>
</comment>
<evidence type="ECO:0000259" key="8">
    <source>
        <dbReference type="PROSITE" id="PS50928"/>
    </source>
</evidence>
<protein>
    <submittedName>
        <fullName evidence="9">ABC transporter permease</fullName>
    </submittedName>
</protein>
<feature type="transmembrane region" description="Helical" evidence="7">
    <location>
        <begin position="249"/>
        <end position="275"/>
    </location>
</feature>
<evidence type="ECO:0000256" key="6">
    <source>
        <dbReference type="ARBA" id="ARBA00023136"/>
    </source>
</evidence>
<dbReference type="Pfam" id="PF00528">
    <property type="entry name" value="BPD_transp_1"/>
    <property type="match status" value="1"/>
</dbReference>
<dbReference type="InterPro" id="IPR000515">
    <property type="entry name" value="MetI-like"/>
</dbReference>
<feature type="transmembrane region" description="Helical" evidence="7">
    <location>
        <begin position="295"/>
        <end position="321"/>
    </location>
</feature>
<evidence type="ECO:0000256" key="3">
    <source>
        <dbReference type="ARBA" id="ARBA00022475"/>
    </source>
</evidence>
<dbReference type="InterPro" id="IPR045621">
    <property type="entry name" value="BPD_transp_1_N"/>
</dbReference>
<keyword evidence="2 7" id="KW-0813">Transport</keyword>
<keyword evidence="4 7" id="KW-0812">Transmembrane</keyword>
<evidence type="ECO:0000313" key="9">
    <source>
        <dbReference type="EMBL" id="MBI3126909.1"/>
    </source>
</evidence>
<feature type="transmembrane region" description="Helical" evidence="7">
    <location>
        <begin position="139"/>
        <end position="165"/>
    </location>
</feature>
<keyword evidence="6 7" id="KW-0472">Membrane</keyword>
<dbReference type="AlphaFoldDB" id="A0A932ML86"/>
<feature type="domain" description="ABC transmembrane type-1" evidence="8">
    <location>
        <begin position="103"/>
        <end position="314"/>
    </location>
</feature>
<name>A0A932ML86_UNCTE</name>
<evidence type="ECO:0000256" key="5">
    <source>
        <dbReference type="ARBA" id="ARBA00022989"/>
    </source>
</evidence>
<dbReference type="SUPFAM" id="SSF161098">
    <property type="entry name" value="MetI-like"/>
    <property type="match status" value="1"/>
</dbReference>
<sequence length="327" mass="35822">MDRASATLPQFILRRALHAVPLLFAVVVVNFTIIHLAPGDPINVLVGDFPAPPEYVARLKVDFGLDRPLWEQLFIYMGRLFRGDLGFSFANRQPVLGLILERLPATLLLSGTALVLAAILGVALGVLASRRPYSWLDNLTSVISLAGFSMPVFWLGQLLILGFALELRWLPAQGMVSLRAEPGGWGRALSVAVHLILPALALGARFLALNSRIARASMLEVLRREYIVTARAKGVSERRIVYLHALRNSLIPIVTAIGFNFGFLLAGSALVETVFAWPGIGRLLYDSITSRDYPVIMGIFLVVCAGIVVVNLLTDIAYAYLDPRVRL</sequence>
<dbReference type="Proteomes" id="UP000782312">
    <property type="component" value="Unassembled WGS sequence"/>
</dbReference>
<dbReference type="Pfam" id="PF19300">
    <property type="entry name" value="BPD_transp_1_N"/>
    <property type="match status" value="1"/>
</dbReference>
<evidence type="ECO:0000313" key="10">
    <source>
        <dbReference type="Proteomes" id="UP000782312"/>
    </source>
</evidence>
<dbReference type="GO" id="GO:0005886">
    <property type="term" value="C:plasma membrane"/>
    <property type="evidence" value="ECO:0007669"/>
    <property type="project" value="UniProtKB-SubCell"/>
</dbReference>
<reference evidence="9" key="1">
    <citation type="submission" date="2020-07" db="EMBL/GenBank/DDBJ databases">
        <title>Huge and variable diversity of episymbiotic CPR bacteria and DPANN archaea in groundwater ecosystems.</title>
        <authorList>
            <person name="He C.Y."/>
            <person name="Keren R."/>
            <person name="Whittaker M."/>
            <person name="Farag I.F."/>
            <person name="Doudna J."/>
            <person name="Cate J.H.D."/>
            <person name="Banfield J.F."/>
        </authorList>
    </citation>
    <scope>NUCLEOTIDE SEQUENCE</scope>
    <source>
        <strain evidence="9">NC_groundwater_763_Ag_S-0.2um_68_21</strain>
    </source>
</reference>
<feature type="transmembrane region" description="Helical" evidence="7">
    <location>
        <begin position="12"/>
        <end position="37"/>
    </location>
</feature>
<dbReference type="PANTHER" id="PTHR43163">
    <property type="entry name" value="DIPEPTIDE TRANSPORT SYSTEM PERMEASE PROTEIN DPPB-RELATED"/>
    <property type="match status" value="1"/>
</dbReference>
<gene>
    <name evidence="9" type="ORF">HYZ11_04825</name>
</gene>
<comment type="caution">
    <text evidence="9">The sequence shown here is derived from an EMBL/GenBank/DDBJ whole genome shotgun (WGS) entry which is preliminary data.</text>
</comment>
<feature type="transmembrane region" description="Helical" evidence="7">
    <location>
        <begin position="185"/>
        <end position="208"/>
    </location>
</feature>
<evidence type="ECO:0000256" key="4">
    <source>
        <dbReference type="ARBA" id="ARBA00022692"/>
    </source>
</evidence>
<dbReference type="Gene3D" id="1.10.3720.10">
    <property type="entry name" value="MetI-like"/>
    <property type="match status" value="1"/>
</dbReference>
<dbReference type="CDD" id="cd06261">
    <property type="entry name" value="TM_PBP2"/>
    <property type="match status" value="1"/>
</dbReference>
<dbReference type="GO" id="GO:0055085">
    <property type="term" value="P:transmembrane transport"/>
    <property type="evidence" value="ECO:0007669"/>
    <property type="project" value="InterPro"/>
</dbReference>
<organism evidence="9 10">
    <name type="scientific">Tectimicrobiota bacterium</name>
    <dbReference type="NCBI Taxonomy" id="2528274"/>
    <lineage>
        <taxon>Bacteria</taxon>
        <taxon>Pseudomonadati</taxon>
        <taxon>Nitrospinota/Tectimicrobiota group</taxon>
        <taxon>Candidatus Tectimicrobiota</taxon>
    </lineage>
</organism>
<evidence type="ECO:0000256" key="1">
    <source>
        <dbReference type="ARBA" id="ARBA00004651"/>
    </source>
</evidence>
<dbReference type="PANTHER" id="PTHR43163:SF9">
    <property type="entry name" value="ABC TRANSPORTER PERMEASE PROTEIN"/>
    <property type="match status" value="1"/>
</dbReference>
<feature type="transmembrane region" description="Helical" evidence="7">
    <location>
        <begin position="105"/>
        <end position="127"/>
    </location>
</feature>
<dbReference type="InterPro" id="IPR035906">
    <property type="entry name" value="MetI-like_sf"/>
</dbReference>